<name>A0A9J6CMU2_POLVA</name>
<dbReference type="Pfam" id="PF25346">
    <property type="entry name" value="PH_MRCK"/>
    <property type="match status" value="1"/>
</dbReference>
<keyword evidence="3" id="KW-0479">Metal-binding</keyword>
<evidence type="ECO:0000313" key="13">
    <source>
        <dbReference type="EMBL" id="KAG5682947.1"/>
    </source>
</evidence>
<feature type="compositionally biased region" description="Low complexity" evidence="8">
    <location>
        <begin position="21"/>
        <end position="38"/>
    </location>
</feature>
<dbReference type="SMART" id="SM00036">
    <property type="entry name" value="CNH"/>
    <property type="match status" value="1"/>
</dbReference>
<evidence type="ECO:0000259" key="9">
    <source>
        <dbReference type="PROSITE" id="PS50003"/>
    </source>
</evidence>
<dbReference type="FunFam" id="3.30.60.20:FF:000005">
    <property type="entry name" value="Non-specific serine/threonine protein kinase"/>
    <property type="match status" value="1"/>
</dbReference>
<comment type="caution">
    <text evidence="13">The sequence shown here is derived from an EMBL/GenBank/DDBJ whole genome shotgun (WGS) entry which is preliminary data.</text>
</comment>
<dbReference type="GO" id="GO:0046872">
    <property type="term" value="F:metal ion binding"/>
    <property type="evidence" value="ECO:0007669"/>
    <property type="project" value="UniProtKB-KW"/>
</dbReference>
<dbReference type="PRINTS" id="PR00008">
    <property type="entry name" value="DAGPEDOMAIN"/>
</dbReference>
<evidence type="ECO:0000256" key="2">
    <source>
        <dbReference type="ARBA" id="ARBA00022553"/>
    </source>
</evidence>
<dbReference type="GO" id="GO:0005737">
    <property type="term" value="C:cytoplasm"/>
    <property type="evidence" value="ECO:0007669"/>
    <property type="project" value="TreeGrafter"/>
</dbReference>
<dbReference type="Gene3D" id="3.30.60.20">
    <property type="match status" value="1"/>
</dbReference>
<dbReference type="PANTHER" id="PTHR22988:SF66">
    <property type="entry name" value="SERINE_THREONINE-PROTEIN KINASE GENGHIS KHAN"/>
    <property type="match status" value="1"/>
</dbReference>
<accession>A0A9J6CMU2</accession>
<feature type="compositionally biased region" description="Polar residues" evidence="8">
    <location>
        <begin position="39"/>
        <end position="51"/>
    </location>
</feature>
<dbReference type="Pfam" id="PF00780">
    <property type="entry name" value="CNH"/>
    <property type="match status" value="1"/>
</dbReference>
<dbReference type="InterPro" id="IPR011993">
    <property type="entry name" value="PH-like_dom_sf"/>
</dbReference>
<dbReference type="PROSITE" id="PS50081">
    <property type="entry name" value="ZF_DAG_PE_2"/>
    <property type="match status" value="1"/>
</dbReference>
<dbReference type="InterPro" id="IPR002219">
    <property type="entry name" value="PKC_DAG/PE"/>
</dbReference>
<evidence type="ECO:0000256" key="8">
    <source>
        <dbReference type="SAM" id="MobiDB-lite"/>
    </source>
</evidence>
<keyword evidence="2" id="KW-0597">Phosphoprotein</keyword>
<evidence type="ECO:0000259" key="10">
    <source>
        <dbReference type="PROSITE" id="PS50081"/>
    </source>
</evidence>
<reference evidence="13" key="1">
    <citation type="submission" date="2021-03" db="EMBL/GenBank/DDBJ databases">
        <title>Chromosome level genome of the anhydrobiotic midge Polypedilum vanderplanki.</title>
        <authorList>
            <person name="Yoshida Y."/>
            <person name="Kikawada T."/>
            <person name="Gusev O."/>
        </authorList>
    </citation>
    <scope>NUCLEOTIDE SEQUENCE</scope>
    <source>
        <strain evidence="13">NIAS01</strain>
        <tissue evidence="13">Whole body or cell culture</tissue>
    </source>
</reference>
<feature type="domain" description="CRIB" evidence="11">
    <location>
        <begin position="644"/>
        <end position="657"/>
    </location>
</feature>
<evidence type="ECO:0000256" key="3">
    <source>
        <dbReference type="ARBA" id="ARBA00022723"/>
    </source>
</evidence>
<dbReference type="GO" id="GO:0031032">
    <property type="term" value="P:actomyosin structure organization"/>
    <property type="evidence" value="ECO:0007669"/>
    <property type="project" value="TreeGrafter"/>
</dbReference>
<dbReference type="CDD" id="cd20809">
    <property type="entry name" value="C1_MRCK"/>
    <property type="match status" value="1"/>
</dbReference>
<proteinExistence type="predicted"/>
<dbReference type="InterPro" id="IPR001180">
    <property type="entry name" value="CNH_dom"/>
</dbReference>
<gene>
    <name evidence="13" type="ORF">PVAND_012264</name>
</gene>
<keyword evidence="5" id="KW-0460">Magnesium</keyword>
<dbReference type="CDD" id="cd01243">
    <property type="entry name" value="PH_MRCK"/>
    <property type="match status" value="1"/>
</dbReference>
<protein>
    <submittedName>
        <fullName evidence="13">Uncharacterized protein</fullName>
    </submittedName>
</protein>
<organism evidence="13 14">
    <name type="scientific">Polypedilum vanderplanki</name>
    <name type="common">Sleeping chironomid midge</name>
    <dbReference type="NCBI Taxonomy" id="319348"/>
    <lineage>
        <taxon>Eukaryota</taxon>
        <taxon>Metazoa</taxon>
        <taxon>Ecdysozoa</taxon>
        <taxon>Arthropoda</taxon>
        <taxon>Hexapoda</taxon>
        <taxon>Insecta</taxon>
        <taxon>Pterygota</taxon>
        <taxon>Neoptera</taxon>
        <taxon>Endopterygota</taxon>
        <taxon>Diptera</taxon>
        <taxon>Nematocera</taxon>
        <taxon>Chironomoidea</taxon>
        <taxon>Chironomidae</taxon>
        <taxon>Chironominae</taxon>
        <taxon>Polypedilum</taxon>
        <taxon>Polypedilum</taxon>
    </lineage>
</organism>
<comment type="cofactor">
    <cofactor evidence="1">
        <name>Mg(2+)</name>
        <dbReference type="ChEBI" id="CHEBI:18420"/>
    </cofactor>
</comment>
<dbReference type="GO" id="GO:0005856">
    <property type="term" value="C:cytoskeleton"/>
    <property type="evidence" value="ECO:0007669"/>
    <property type="project" value="TreeGrafter"/>
</dbReference>
<dbReference type="SMART" id="SM00285">
    <property type="entry name" value="PBD"/>
    <property type="match status" value="1"/>
</dbReference>
<dbReference type="PROSITE" id="PS50108">
    <property type="entry name" value="CRIB"/>
    <property type="match status" value="1"/>
</dbReference>
<feature type="compositionally biased region" description="Low complexity" evidence="8">
    <location>
        <begin position="747"/>
        <end position="763"/>
    </location>
</feature>
<feature type="region of interest" description="Disordered" evidence="8">
    <location>
        <begin position="15"/>
        <end position="80"/>
    </location>
</feature>
<dbReference type="InterPro" id="IPR000095">
    <property type="entry name" value="CRIB_dom"/>
</dbReference>
<dbReference type="InterPro" id="IPR001849">
    <property type="entry name" value="PH_domain"/>
</dbReference>
<feature type="domain" description="PH" evidence="9">
    <location>
        <begin position="154"/>
        <end position="271"/>
    </location>
</feature>
<dbReference type="EMBL" id="JADBJN010000001">
    <property type="protein sequence ID" value="KAG5682947.1"/>
    <property type="molecule type" value="Genomic_DNA"/>
</dbReference>
<comment type="catalytic activity">
    <reaction evidence="6">
        <text>L-threonyl-[protein] + ATP = O-phospho-L-threonyl-[protein] + ADP + H(+)</text>
        <dbReference type="Rhea" id="RHEA:46608"/>
        <dbReference type="Rhea" id="RHEA-COMP:11060"/>
        <dbReference type="Rhea" id="RHEA-COMP:11605"/>
        <dbReference type="ChEBI" id="CHEBI:15378"/>
        <dbReference type="ChEBI" id="CHEBI:30013"/>
        <dbReference type="ChEBI" id="CHEBI:30616"/>
        <dbReference type="ChEBI" id="CHEBI:61977"/>
        <dbReference type="ChEBI" id="CHEBI:456216"/>
        <dbReference type="EC" id="2.7.11.1"/>
    </reaction>
</comment>
<dbReference type="Gene3D" id="2.30.29.30">
    <property type="entry name" value="Pleckstrin-homology domain (PH domain)/Phosphotyrosine-binding domain (PTB)"/>
    <property type="match status" value="1"/>
</dbReference>
<dbReference type="InterPro" id="IPR057529">
    <property type="entry name" value="MRCK/ROCK_PH"/>
</dbReference>
<evidence type="ECO:0000256" key="5">
    <source>
        <dbReference type="ARBA" id="ARBA00022842"/>
    </source>
</evidence>
<evidence type="ECO:0000313" key="14">
    <source>
        <dbReference type="Proteomes" id="UP001107558"/>
    </source>
</evidence>
<feature type="region of interest" description="Disordered" evidence="8">
    <location>
        <begin position="680"/>
        <end position="763"/>
    </location>
</feature>
<dbReference type="InterPro" id="IPR046349">
    <property type="entry name" value="C1-like_sf"/>
</dbReference>
<dbReference type="InterPro" id="IPR020454">
    <property type="entry name" value="DAG/PE-bd"/>
</dbReference>
<evidence type="ECO:0000256" key="6">
    <source>
        <dbReference type="ARBA" id="ARBA00047899"/>
    </source>
</evidence>
<keyword evidence="14" id="KW-1185">Reference proteome</keyword>
<evidence type="ECO:0000256" key="1">
    <source>
        <dbReference type="ARBA" id="ARBA00001946"/>
    </source>
</evidence>
<dbReference type="SUPFAM" id="SSF50729">
    <property type="entry name" value="PH domain-like"/>
    <property type="match status" value="1"/>
</dbReference>
<dbReference type="PANTHER" id="PTHR22988">
    <property type="entry name" value="MYOTONIC DYSTROPHY S/T KINASE-RELATED"/>
    <property type="match status" value="1"/>
</dbReference>
<dbReference type="GO" id="GO:0004674">
    <property type="term" value="F:protein serine/threonine kinase activity"/>
    <property type="evidence" value="ECO:0007669"/>
    <property type="project" value="UniProtKB-EC"/>
</dbReference>
<feature type="domain" description="CNH" evidence="12">
    <location>
        <begin position="297"/>
        <end position="588"/>
    </location>
</feature>
<dbReference type="CDD" id="cd00132">
    <property type="entry name" value="CRIB"/>
    <property type="match status" value="1"/>
</dbReference>
<evidence type="ECO:0000259" key="12">
    <source>
        <dbReference type="PROSITE" id="PS50219"/>
    </source>
</evidence>
<feature type="domain" description="Phorbol-ester/DAG-type" evidence="10">
    <location>
        <begin position="84"/>
        <end position="134"/>
    </location>
</feature>
<dbReference type="PROSITE" id="PS00479">
    <property type="entry name" value="ZF_DAG_PE_1"/>
    <property type="match status" value="1"/>
</dbReference>
<sequence length="763" mass="86124">MGISVKQLNSAFDLEQQPLRHQLPTSPSSLSQQSHQQPIYSNQPSISSPRTNFPPDDGFDRKHSFSSRRSNTSDTSMEYSSKRSHSFVVRTFSTPMKCHHCTSLMIGLTRQGVVCEYCNFSCHVHCCPKVPTHCLMPGEQSKRPLGIDPTRGIGTAYEGYVKTPKQGVIKRGWMRQFVVVCDFKLFLYDEERNNGQPSVQVSQVLDMRDPEFSVSMVRETDVIHANKKDVPCIFRITTSLINDGSKLITLMLADTESERSKWVTALSELHRILKKNSLPNTAIYRVKEVLDSSLSIIRNSICAAIIDRDRILIGNDEGLYCVELDCFEFIRIGESKKIIQIWYIQTEQLLVILCGKQRHIRLLPIRALEVPDVDWIKVADSKNCSAACTGIIRYGAPQNIYGLAIAIKKPNNTLIVLYEIDRNKQRHHKLFEFTVNMNVQNMKILSDGRLAIGYQGGFTAYHLQADAAKMPLVHPDNNLSHFLTYSNIDTWLVVEVNSSQNENNDSGESNEYLLVFQTLAIYVDQQGRKTRSTEIMYPATPTFITHENEFLLVYSEMHLDIFNIETTEWVQSIGLKKSKPLCNDGSLTMMMMNDSPYIVYLANMINREILDTGSVERSIPRRRFSLRESSRMRTAATDRRSKMISAPSNFNHVSHMGPGIQQKFVDLPTTIETADLVDGSGVQQRASLRQAPPRPTTMPPQSNLRKSMSNVRPKDTPPSLPHSPSPLGSMSSLAESILKVAERQSESLKSSRLSSSSSELSES</sequence>
<dbReference type="PROSITE" id="PS50003">
    <property type="entry name" value="PH_DOMAIN"/>
    <property type="match status" value="1"/>
</dbReference>
<dbReference type="AlphaFoldDB" id="A0A9J6CMU2"/>
<dbReference type="SMART" id="SM00109">
    <property type="entry name" value="C1"/>
    <property type="match status" value="1"/>
</dbReference>
<feature type="compositionally biased region" description="Polar residues" evidence="8">
    <location>
        <begin position="67"/>
        <end position="79"/>
    </location>
</feature>
<evidence type="ECO:0000256" key="7">
    <source>
        <dbReference type="ARBA" id="ARBA00048679"/>
    </source>
</evidence>
<dbReference type="OrthoDB" id="6764942at2759"/>
<comment type="catalytic activity">
    <reaction evidence="7">
        <text>L-seryl-[protein] + ATP = O-phospho-L-seryl-[protein] + ADP + H(+)</text>
        <dbReference type="Rhea" id="RHEA:17989"/>
        <dbReference type="Rhea" id="RHEA-COMP:9863"/>
        <dbReference type="Rhea" id="RHEA-COMP:11604"/>
        <dbReference type="ChEBI" id="CHEBI:15378"/>
        <dbReference type="ChEBI" id="CHEBI:29999"/>
        <dbReference type="ChEBI" id="CHEBI:30616"/>
        <dbReference type="ChEBI" id="CHEBI:83421"/>
        <dbReference type="ChEBI" id="CHEBI:456216"/>
        <dbReference type="EC" id="2.7.11.1"/>
    </reaction>
</comment>
<dbReference type="InterPro" id="IPR050839">
    <property type="entry name" value="Rho-assoc_Ser/Thr_Kinase"/>
</dbReference>
<dbReference type="PROSITE" id="PS50219">
    <property type="entry name" value="CNH"/>
    <property type="match status" value="1"/>
</dbReference>
<evidence type="ECO:0000259" key="11">
    <source>
        <dbReference type="PROSITE" id="PS50108"/>
    </source>
</evidence>
<dbReference type="Proteomes" id="UP001107558">
    <property type="component" value="Chromosome 1"/>
</dbReference>
<evidence type="ECO:0000256" key="4">
    <source>
        <dbReference type="ARBA" id="ARBA00022833"/>
    </source>
</evidence>
<keyword evidence="4" id="KW-0862">Zinc</keyword>
<dbReference type="SUPFAM" id="SSF57889">
    <property type="entry name" value="Cysteine-rich domain"/>
    <property type="match status" value="1"/>
</dbReference>
<dbReference type="SMART" id="SM00233">
    <property type="entry name" value="PH"/>
    <property type="match status" value="1"/>
</dbReference>
<dbReference type="Pfam" id="PF00130">
    <property type="entry name" value="C1_1"/>
    <property type="match status" value="1"/>
</dbReference>
<feature type="compositionally biased region" description="Polar residues" evidence="8">
    <location>
        <begin position="699"/>
        <end position="710"/>
    </location>
</feature>